<dbReference type="InterPro" id="IPR038081">
    <property type="entry name" value="CalX-like_sf"/>
</dbReference>
<accession>A0A7X1KVF7</accession>
<keyword evidence="2" id="KW-0964">Secreted</keyword>
<dbReference type="EMBL" id="JACMYH010000014">
    <property type="protein sequence ID" value="MBC2680803.1"/>
    <property type="molecule type" value="Genomic_DNA"/>
</dbReference>
<evidence type="ECO:0000313" key="5">
    <source>
        <dbReference type="EMBL" id="MBC2680803.1"/>
    </source>
</evidence>
<evidence type="ECO:0000256" key="2">
    <source>
        <dbReference type="ARBA" id="ARBA00022525"/>
    </source>
</evidence>
<dbReference type="SUPFAM" id="SSF141072">
    <property type="entry name" value="CalX-like"/>
    <property type="match status" value="1"/>
</dbReference>
<name>A0A7X1KVF7_9PSED</name>
<dbReference type="Gene3D" id="2.150.10.10">
    <property type="entry name" value="Serralysin-like metalloprotease, C-terminal"/>
    <property type="match status" value="1"/>
</dbReference>
<feature type="non-terminal residue" evidence="5">
    <location>
        <position position="1"/>
    </location>
</feature>
<dbReference type="Proteomes" id="UP000546173">
    <property type="component" value="Unassembled WGS sequence"/>
</dbReference>
<protein>
    <submittedName>
        <fullName evidence="5">Type I secretion C-terminal target domain-containing protein</fullName>
    </submittedName>
</protein>
<dbReference type="PANTHER" id="PTHR38340">
    <property type="entry name" value="S-LAYER PROTEIN"/>
    <property type="match status" value="1"/>
</dbReference>
<dbReference type="SMART" id="SM00327">
    <property type="entry name" value="VWA"/>
    <property type="match status" value="1"/>
</dbReference>
<organism evidence="5 6">
    <name type="scientific">Pseudomonas baltica</name>
    <dbReference type="NCBI Taxonomy" id="2762576"/>
    <lineage>
        <taxon>Bacteria</taxon>
        <taxon>Pseudomonadati</taxon>
        <taxon>Pseudomonadota</taxon>
        <taxon>Gammaproteobacteria</taxon>
        <taxon>Pseudomonadales</taxon>
        <taxon>Pseudomonadaceae</taxon>
        <taxon>Pseudomonas</taxon>
    </lineage>
</organism>
<dbReference type="NCBIfam" id="TIGR03661">
    <property type="entry name" value="T1SS_VCA0849"/>
    <property type="match status" value="1"/>
</dbReference>
<keyword evidence="3" id="KW-0106">Calcium</keyword>
<dbReference type="InterPro" id="IPR011049">
    <property type="entry name" value="Serralysin-like_metalloprot_C"/>
</dbReference>
<comment type="subcellular location">
    <subcellularLocation>
        <location evidence="1">Secreted</location>
    </subcellularLocation>
</comment>
<evidence type="ECO:0000259" key="4">
    <source>
        <dbReference type="PROSITE" id="PS50234"/>
    </source>
</evidence>
<dbReference type="PANTHER" id="PTHR38340:SF1">
    <property type="entry name" value="S-LAYER PROTEIN"/>
    <property type="match status" value="1"/>
</dbReference>
<dbReference type="GO" id="GO:0005509">
    <property type="term" value="F:calcium ion binding"/>
    <property type="evidence" value="ECO:0007669"/>
    <property type="project" value="InterPro"/>
</dbReference>
<dbReference type="Pfam" id="PF20579">
    <property type="entry name" value="LapA"/>
    <property type="match status" value="3"/>
</dbReference>
<gene>
    <name evidence="5" type="ORF">H7993_20635</name>
</gene>
<evidence type="ECO:0000256" key="3">
    <source>
        <dbReference type="ARBA" id="ARBA00022837"/>
    </source>
</evidence>
<evidence type="ECO:0000313" key="6">
    <source>
        <dbReference type="Proteomes" id="UP000546173"/>
    </source>
</evidence>
<dbReference type="InterPro" id="IPR019960">
    <property type="entry name" value="T1SS_VCA0849"/>
</dbReference>
<dbReference type="InterPro" id="IPR002035">
    <property type="entry name" value="VWF_A"/>
</dbReference>
<feature type="domain" description="VWFA" evidence="4">
    <location>
        <begin position="1162"/>
        <end position="1364"/>
    </location>
</feature>
<dbReference type="PROSITE" id="PS50234">
    <property type="entry name" value="VWFA"/>
    <property type="match status" value="1"/>
</dbReference>
<dbReference type="InterPro" id="IPR018511">
    <property type="entry name" value="Hemolysin-typ_Ca-bd_CS"/>
</dbReference>
<keyword evidence="6" id="KW-1185">Reference proteome</keyword>
<reference evidence="5 6" key="1">
    <citation type="submission" date="2020-08" db="EMBL/GenBank/DDBJ databases">
        <title>Pseudomonas sp. nov.</title>
        <authorList>
            <person name="Gieschler S."/>
            <person name="Fiedler G."/>
            <person name="Brinks E."/>
            <person name="Boehnlein C."/>
            <person name="Franz C.M.A.P."/>
            <person name="Kabisch J."/>
        </authorList>
    </citation>
    <scope>NUCLEOTIDE SEQUENCE [LARGE SCALE GENOMIC DNA]</scope>
    <source>
        <strain evidence="5 6">MBT-2</strain>
    </source>
</reference>
<dbReference type="PROSITE" id="PS00330">
    <property type="entry name" value="HEMOLYSIN_CALCIUM"/>
    <property type="match status" value="2"/>
</dbReference>
<dbReference type="RefSeq" id="WP_185795498.1">
    <property type="nucleotide sequence ID" value="NZ_JACMYH010000014.1"/>
</dbReference>
<dbReference type="PRINTS" id="PR00313">
    <property type="entry name" value="CABNDNGRPT"/>
</dbReference>
<dbReference type="CDD" id="cd00198">
    <property type="entry name" value="vWFA"/>
    <property type="match status" value="1"/>
</dbReference>
<dbReference type="InterPro" id="IPR050557">
    <property type="entry name" value="RTX_toxin/Mannuronan_C5-epim"/>
</dbReference>
<dbReference type="Pfam" id="PF00353">
    <property type="entry name" value="HemolysinCabind"/>
    <property type="match status" value="3"/>
</dbReference>
<evidence type="ECO:0000256" key="1">
    <source>
        <dbReference type="ARBA" id="ARBA00004613"/>
    </source>
</evidence>
<dbReference type="SUPFAM" id="SSF51120">
    <property type="entry name" value="beta-Roll"/>
    <property type="match status" value="1"/>
</dbReference>
<dbReference type="InterPro" id="IPR046779">
    <property type="entry name" value="LapA_adhesin_dom"/>
</dbReference>
<comment type="caution">
    <text evidence="5">The sequence shown here is derived from an EMBL/GenBank/DDBJ whole genome shotgun (WGS) entry which is preliminary data.</text>
</comment>
<dbReference type="Gene3D" id="2.60.40.2030">
    <property type="match status" value="1"/>
</dbReference>
<dbReference type="GO" id="GO:0005576">
    <property type="term" value="C:extracellular region"/>
    <property type="evidence" value="ECO:0007669"/>
    <property type="project" value="UniProtKB-SubCell"/>
</dbReference>
<dbReference type="Gene3D" id="3.40.50.410">
    <property type="entry name" value="von Willebrand factor, type A domain"/>
    <property type="match status" value="1"/>
</dbReference>
<dbReference type="InterPro" id="IPR001343">
    <property type="entry name" value="Hemolysn_Ca-bd"/>
</dbReference>
<proteinExistence type="predicted"/>
<dbReference type="SUPFAM" id="SSF53300">
    <property type="entry name" value="vWA-like"/>
    <property type="match status" value="1"/>
</dbReference>
<dbReference type="InterPro" id="IPR036465">
    <property type="entry name" value="vWFA_dom_sf"/>
</dbReference>
<sequence length="1589" mass="162476">GSRPGVVIADVGDTNIVQGTGTKVTGLIFLEAGKTYTFSGKADDGLLINVGGKDLGTAHWGAGIDPTSGDFSGSITPAETGYYSLDLYHHNQNGPGFYDLNLSVDQGPATSIGQSGVPLYTDIADLVNQGINVTSHVDANGDGYYAGYELNHGAENTAIQLSTINVTFGDTADKSEQHVLQISGIPEGAVLRDGANHSYVSEAGGNGTADITQWDLKTLTITPPTDFIGTLALTVKAIATENADLANPASVTQPLNVIVDAVNTAPVVVMDEQVVFNEGSAESVNLVSGLSISDKDNNASDQLQGAKIVIQNTMAGDTLSSAFETGNGTTAQGIGYKVGGVASDGTMTITLEGMASRAAYQELINSIKFQATGEHPESTVRQVSVEVTDTGVQSNGVNGATSVVANSMLAVKPAVVVTLSAEPQAVEGGVIKYTATLTDLHGNTVNALETVRVDIGNGDSISIAKGASASAITVAAPLDDVYKDADSVSRTIQNVTGGGDVTLVPGTTPVNVLVNDTIDATKVTLNATSAVNDGGVITYTATLDHAADKALKLVLSNGQTIDIAANAKQGFVNYTVGNDASRAGILTVAIAGIASAADGKLIDGNFENLQYKDASASTTVTGPQTTIGITGAERIIEGQSAIYTLTLSNETKSQVTVTLNYSGKAANGADFQGQTTVVIDADKSSATFPISALSDQLREGTEQLVVTIDSVTGGNFQSLTTDPAHASVAINIIDNNLVVDTATVDEGATLNGNVLTNDRDGDNSLTVAKFSIGGTSYAMDASGHASAPVTATVGNQSVTVGNLTIASDGSYTYTPIKAYENWSGSLPTVTYTTDTGAVSTLNVTVAPVSDTPLLSVASPTTWSLAADANTVTSAQVSQLGEAWKTNNAGNYIEVNPYSVYNGTASTTKVIELEGRESDASDLYTVVSNAKAGSLYTLDFDYSPRKGHEGDSDIKVMWGDKVVAVINGTTPGMVHYSLQLPVDSTASKTLTFASVDKNSFGGLLDNITLATTSNTGVAGKAIALSAISSELVDRDGSETLTTTISNIQAGATLSDGTHSFTASSTAQTADVSTWNLSALTLTTAANAPVGDINLKVNATAKDGSAEAASAAEQTLTVHVVATQQSYSVITGNAGTETLDGTTGRDIIVGDVTPTQTQNGASYNIAYILDRSGSMKDTLASAKDSVATAIQQLSQNLGGGTVKVTIVDFGTDSKQGATLTLTPNMSVDAIKAGLGLNAITATGGTNYESAFFKAATWFNGTEATSNTGAVKLSYLITDGEPNYYLDAAGNRQGNGSTTTSAVIDGSAEGFAALAKVSTVEAIGVGNNANSATVATLQKFDSDGEVQSKIDVANIAAALKNSLITAGGDTINGGEGHDILFGDTISFTKAGVTTEGTTALSEYVKSVTNTSSVTSEQVHDYITKHASEFNVGAASSDGQAGLFTVAKGGNDFLNGGDGNDIIYGQRGDDTLRGGAGNDVLFGGAGKDTFVWKTGDVGTDTIKDFSHAEGDKLDLSDLLPSDAETNLANYLKLSTDTAGNSTLQISTKGGMTSASATVTPDVTIKVDNAHWGSGTDAIKSLISGGDLLVKHHD</sequence>